<dbReference type="EMBL" id="NMQE01000296">
    <property type="protein sequence ID" value="PMB23282.1"/>
    <property type="molecule type" value="Genomic_DNA"/>
</dbReference>
<comment type="caution">
    <text evidence="1">The sequence shown here is derived from an EMBL/GenBank/DDBJ whole genome shotgun (WGS) entry which is preliminary data.</text>
</comment>
<dbReference type="InterPro" id="IPR025458">
    <property type="entry name" value="DUF4278"/>
</dbReference>
<dbReference type="AlphaFoldDB" id="A0A2N6LH24"/>
<proteinExistence type="predicted"/>
<sequence>MLLSYRGSYYSTITTQLPKQQDFITAKYRGVSYKIVKHTTVQTQLKSELKYRGVNYISSGQ</sequence>
<gene>
    <name evidence="1" type="ORF">CEN46_10565</name>
</gene>
<organism evidence="1 2">
    <name type="scientific">Fischerella thermalis CCMEE 5318</name>
    <dbReference type="NCBI Taxonomy" id="2019666"/>
    <lineage>
        <taxon>Bacteria</taxon>
        <taxon>Bacillati</taxon>
        <taxon>Cyanobacteriota</taxon>
        <taxon>Cyanophyceae</taxon>
        <taxon>Nostocales</taxon>
        <taxon>Hapalosiphonaceae</taxon>
        <taxon>Fischerella</taxon>
    </lineage>
</organism>
<dbReference type="RefSeq" id="WP_102181512.1">
    <property type="nucleotide sequence ID" value="NZ_NMQE01000296.1"/>
</dbReference>
<evidence type="ECO:0008006" key="3">
    <source>
        <dbReference type="Google" id="ProtNLM"/>
    </source>
</evidence>
<name>A0A2N6LH24_9CYAN</name>
<evidence type="ECO:0000313" key="1">
    <source>
        <dbReference type="EMBL" id="PMB23282.1"/>
    </source>
</evidence>
<dbReference type="Pfam" id="PF14105">
    <property type="entry name" value="DUF4278"/>
    <property type="match status" value="1"/>
</dbReference>
<reference evidence="1 2" key="1">
    <citation type="submission" date="2017-07" db="EMBL/GenBank/DDBJ databases">
        <title>Genomes of Fischerella (Mastigocladus) sp. strains.</title>
        <authorList>
            <person name="Miller S.R."/>
        </authorList>
    </citation>
    <scope>NUCLEOTIDE SEQUENCE [LARGE SCALE GENOMIC DNA]</scope>
    <source>
        <strain evidence="1 2">CCMEE 5318</strain>
    </source>
</reference>
<accession>A0A2N6LH24</accession>
<dbReference type="Proteomes" id="UP000235081">
    <property type="component" value="Unassembled WGS sequence"/>
</dbReference>
<evidence type="ECO:0000313" key="2">
    <source>
        <dbReference type="Proteomes" id="UP000235081"/>
    </source>
</evidence>
<protein>
    <recommendedName>
        <fullName evidence="3">DUF4278 domain-containing protein</fullName>
    </recommendedName>
</protein>